<accession>A0A151KVW0</accession>
<comment type="caution">
    <text evidence="3">The sequence shown here is derived from an EMBL/GenBank/DDBJ whole genome shotgun (WGS) entry which is preliminary data.</text>
</comment>
<dbReference type="RefSeq" id="WP_061893057.1">
    <property type="nucleotide sequence ID" value="NZ_CAXYEW010000029.1"/>
</dbReference>
<name>A0A151KVW0_9VIBR</name>
<protein>
    <submittedName>
        <fullName evidence="3">Type VI secretion protein</fullName>
    </submittedName>
</protein>
<organism evidence="3 4">
    <name type="scientific">Vibrio cidicii</name>
    <dbReference type="NCBI Taxonomy" id="1763883"/>
    <lineage>
        <taxon>Bacteria</taxon>
        <taxon>Pseudomonadati</taxon>
        <taxon>Pseudomonadota</taxon>
        <taxon>Gammaproteobacteria</taxon>
        <taxon>Vibrionales</taxon>
        <taxon>Vibrionaceae</taxon>
        <taxon>Vibrio</taxon>
    </lineage>
</organism>
<dbReference type="NCBIfam" id="TIGR03357">
    <property type="entry name" value="VI_zyme"/>
    <property type="match status" value="1"/>
</dbReference>
<sequence>MSLMAKLTQSWQGDSDAMRDAIIDNICGLISSRAPLWHEYTESETLRKTIAHLGVRNVTRSQSKANSDVILADISELIRAYEPRLSQVSVELNERSLRLNHLQFRISAMMHSDVGEESVVFDSFLDLSSNKLDVRKSTLV</sequence>
<dbReference type="Proteomes" id="UP000075346">
    <property type="component" value="Unassembled WGS sequence"/>
</dbReference>
<evidence type="ECO:0000313" key="4">
    <source>
        <dbReference type="Proteomes" id="UP000075346"/>
    </source>
</evidence>
<dbReference type="Proteomes" id="UP000075609">
    <property type="component" value="Unassembled WGS sequence"/>
</dbReference>
<dbReference type="SUPFAM" id="SSF160719">
    <property type="entry name" value="gpW/gp25-like"/>
    <property type="match status" value="1"/>
</dbReference>
<dbReference type="AlphaFoldDB" id="A0A151KVW0"/>
<reference evidence="4" key="2">
    <citation type="submission" date="2015-12" db="EMBL/GenBank/DDBJ databases">
        <authorList>
            <person name="Shamseldin A."/>
            <person name="Moawad H."/>
            <person name="Abd El-Rahim W.M."/>
            <person name="Sadowsky M.J."/>
        </authorList>
    </citation>
    <scope>NUCLEOTIDE SEQUENCE [LARGE SCALE GENOMIC DNA]</scope>
    <source>
        <strain evidence="4">2538-88</strain>
    </source>
</reference>
<dbReference type="GeneID" id="95678103"/>
<dbReference type="Pfam" id="PF04965">
    <property type="entry name" value="GPW_gp25"/>
    <property type="match status" value="1"/>
</dbReference>
<dbReference type="EMBL" id="LOBR01000049">
    <property type="protein sequence ID" value="KYN87205.1"/>
    <property type="molecule type" value="Genomic_DNA"/>
</dbReference>
<evidence type="ECO:0000259" key="1">
    <source>
        <dbReference type="Pfam" id="PF04965"/>
    </source>
</evidence>
<dbReference type="InterPro" id="IPR017737">
    <property type="entry name" value="TssE1-like"/>
</dbReference>
<gene>
    <name evidence="2" type="ORF">ATY35_15710</name>
    <name evidence="3" type="ORF">ATY37_18285</name>
</gene>
<reference evidence="3 5" key="1">
    <citation type="submission" date="2015-12" db="EMBL/GenBank/DDBJ databases">
        <authorList>
            <person name="Tarr C.L."/>
            <person name="Gladney L.M."/>
        </authorList>
    </citation>
    <scope>NUCLEOTIDE SEQUENCE</scope>
    <source>
        <strain evidence="2 5">1048-83</strain>
        <strain evidence="3">2538-88</strain>
    </source>
</reference>
<proteinExistence type="predicted"/>
<keyword evidence="5" id="KW-1185">Reference proteome</keyword>
<dbReference type="EMBL" id="LOBP01000145">
    <property type="protein sequence ID" value="KYN85744.1"/>
    <property type="molecule type" value="Genomic_DNA"/>
</dbReference>
<dbReference type="InterPro" id="IPR007048">
    <property type="entry name" value="IraD/Gp25-like"/>
</dbReference>
<evidence type="ECO:0000313" key="3">
    <source>
        <dbReference type="EMBL" id="KYN87205.1"/>
    </source>
</evidence>
<feature type="domain" description="IraD/Gp25-like" evidence="1">
    <location>
        <begin position="58"/>
        <end position="112"/>
    </location>
</feature>
<evidence type="ECO:0000313" key="2">
    <source>
        <dbReference type="EMBL" id="KYN85744.1"/>
    </source>
</evidence>
<evidence type="ECO:0000313" key="5">
    <source>
        <dbReference type="Proteomes" id="UP000075609"/>
    </source>
</evidence>